<proteinExistence type="predicted"/>
<dbReference type="AlphaFoldDB" id="A0AAQ3RHI9"/>
<dbReference type="EMBL" id="CP144690">
    <property type="protein sequence ID" value="WVY91975.1"/>
    <property type="molecule type" value="Genomic_DNA"/>
</dbReference>
<protein>
    <submittedName>
        <fullName evidence="2">Uncharacterized protein</fullName>
    </submittedName>
</protein>
<gene>
    <name evidence="2" type="ORF">V8G54_037489</name>
</gene>
<feature type="region of interest" description="Disordered" evidence="1">
    <location>
        <begin position="1"/>
        <end position="26"/>
    </location>
</feature>
<evidence type="ECO:0000256" key="1">
    <source>
        <dbReference type="SAM" id="MobiDB-lite"/>
    </source>
</evidence>
<keyword evidence="3" id="KW-1185">Reference proteome</keyword>
<reference evidence="2 3" key="1">
    <citation type="journal article" date="2023" name="Life. Sci Alliance">
        <title>Evolutionary insights into 3D genome organization and epigenetic landscape of Vigna mungo.</title>
        <authorList>
            <person name="Junaid A."/>
            <person name="Singh B."/>
            <person name="Bhatia S."/>
        </authorList>
    </citation>
    <scope>NUCLEOTIDE SEQUENCE [LARGE SCALE GENOMIC DNA]</scope>
    <source>
        <strain evidence="2">Urdbean</strain>
    </source>
</reference>
<dbReference type="Proteomes" id="UP001374535">
    <property type="component" value="Chromosome 11"/>
</dbReference>
<sequence>MASSSTKRPRRSRKGNETATEPKAATYVRPSVAEQLDQCRFFSDNHQMEHYPADFYIRNIIVNKRRIRLKHADWLNVANEFPYDREMALATMVRQEMQGQHVQTVDCLDINDKLLHYVIVHMLTPRPGNFVKLLHEDIFMLWVLKTNIDINWSHHIMQHMIKCKAGDTPLPYNEDQPHHHENLVQPPPHLSNPNMMTQMWEGTRLATQNVGYGTNAASECFLQVTTDRYCKRIYYTGAFERGADKGEGADKRESVVSDLTTKTFGAHRGVRTHDSW</sequence>
<evidence type="ECO:0000313" key="2">
    <source>
        <dbReference type="EMBL" id="WVY91975.1"/>
    </source>
</evidence>
<accession>A0AAQ3RHI9</accession>
<organism evidence="2 3">
    <name type="scientific">Vigna mungo</name>
    <name type="common">Black gram</name>
    <name type="synonym">Phaseolus mungo</name>
    <dbReference type="NCBI Taxonomy" id="3915"/>
    <lineage>
        <taxon>Eukaryota</taxon>
        <taxon>Viridiplantae</taxon>
        <taxon>Streptophyta</taxon>
        <taxon>Embryophyta</taxon>
        <taxon>Tracheophyta</taxon>
        <taxon>Spermatophyta</taxon>
        <taxon>Magnoliopsida</taxon>
        <taxon>eudicotyledons</taxon>
        <taxon>Gunneridae</taxon>
        <taxon>Pentapetalae</taxon>
        <taxon>rosids</taxon>
        <taxon>fabids</taxon>
        <taxon>Fabales</taxon>
        <taxon>Fabaceae</taxon>
        <taxon>Papilionoideae</taxon>
        <taxon>50 kb inversion clade</taxon>
        <taxon>NPAAA clade</taxon>
        <taxon>indigoferoid/millettioid clade</taxon>
        <taxon>Phaseoleae</taxon>
        <taxon>Vigna</taxon>
    </lineage>
</organism>
<evidence type="ECO:0000313" key="3">
    <source>
        <dbReference type="Proteomes" id="UP001374535"/>
    </source>
</evidence>
<name>A0AAQ3RHI9_VIGMU</name>